<dbReference type="EMBL" id="SPUK01000018">
    <property type="protein sequence ID" value="TQV91534.1"/>
    <property type="molecule type" value="Genomic_DNA"/>
</dbReference>
<dbReference type="Proteomes" id="UP000315783">
    <property type="component" value="Unassembled WGS sequence"/>
</dbReference>
<dbReference type="OrthoDB" id="16820at2759"/>
<dbReference type="AlphaFoldDB" id="A0A545UPY8"/>
<protein>
    <submittedName>
        <fullName evidence="1">Uncharacterized protein</fullName>
    </submittedName>
</protein>
<evidence type="ECO:0000313" key="1">
    <source>
        <dbReference type="EMBL" id="TQV91534.1"/>
    </source>
</evidence>
<comment type="caution">
    <text evidence="1">The sequence shown here is derived from an EMBL/GenBank/DDBJ whole genome shotgun (WGS) entry which is preliminary data.</text>
</comment>
<proteinExistence type="predicted"/>
<keyword evidence="2" id="KW-1185">Reference proteome</keyword>
<gene>
    <name evidence="1" type="ORF">IF1G_09600</name>
</gene>
<evidence type="ECO:0000313" key="2">
    <source>
        <dbReference type="Proteomes" id="UP000315783"/>
    </source>
</evidence>
<organism evidence="1 2">
    <name type="scientific">Cordyceps javanica</name>
    <dbReference type="NCBI Taxonomy" id="43265"/>
    <lineage>
        <taxon>Eukaryota</taxon>
        <taxon>Fungi</taxon>
        <taxon>Dikarya</taxon>
        <taxon>Ascomycota</taxon>
        <taxon>Pezizomycotina</taxon>
        <taxon>Sordariomycetes</taxon>
        <taxon>Hypocreomycetidae</taxon>
        <taxon>Hypocreales</taxon>
        <taxon>Cordycipitaceae</taxon>
        <taxon>Cordyceps</taxon>
    </lineage>
</organism>
<sequence>MRAEYSMDVVDYFTDESTAKEDVFCNYGSDTKPIRSSLQPQTAGGVSWNLTAGKPVLAKSSDSLCLKTAHPANLAIKNLKVAQCFELCSEERDM</sequence>
<reference evidence="1 2" key="1">
    <citation type="journal article" date="2019" name="Appl. Microbiol. Biotechnol.">
        <title>Genome sequence of Isaria javanica and comparative genome analysis insights into family S53 peptidase evolution in fungal entomopathogens.</title>
        <authorList>
            <person name="Lin R."/>
            <person name="Zhang X."/>
            <person name="Xin B."/>
            <person name="Zou M."/>
            <person name="Gao Y."/>
            <person name="Qin F."/>
            <person name="Hu Q."/>
            <person name="Xie B."/>
            <person name="Cheng X."/>
        </authorList>
    </citation>
    <scope>NUCLEOTIDE SEQUENCE [LARGE SCALE GENOMIC DNA]</scope>
    <source>
        <strain evidence="1 2">IJ1G</strain>
    </source>
</reference>
<accession>A0A545UPY8</accession>
<name>A0A545UPY8_9HYPO</name>